<evidence type="ECO:0000313" key="5">
    <source>
        <dbReference type="Proteomes" id="UP000292118"/>
    </source>
</evidence>
<reference evidence="4 5" key="1">
    <citation type="submission" date="2019-01" db="EMBL/GenBank/DDBJ databases">
        <title>Genome sequencing of strain FW10M-9.</title>
        <authorList>
            <person name="Heo J."/>
            <person name="Kim S.-J."/>
            <person name="Kim J.-S."/>
            <person name="Hong S.-B."/>
            <person name="Kwon S.-W."/>
        </authorList>
    </citation>
    <scope>NUCLEOTIDE SEQUENCE [LARGE SCALE GENOMIC DNA]</scope>
    <source>
        <strain evidence="4 5">FW10M-9</strain>
    </source>
</reference>
<accession>A0A4P6F5N6</accession>
<dbReference type="PROSITE" id="PS51257">
    <property type="entry name" value="PROKAR_LIPOPROTEIN"/>
    <property type="match status" value="1"/>
</dbReference>
<sequence length="197" mass="20465">MHRTNHRWAAAAAAAVATLLLTAGCTQDAPTAEPSTSPTIADSASPSPAPSTVIAPPTRPAALDDDGPAGAEAAVIYFLALDSYIQSTGDTAAFEAMSHATCDYCAQRLAQAKEIAASHYIWRGGEATVQINHTYTQDAATGIWPIDITVDQASSTLSNGDGVVVTEVPRERMAVRAEVARSAGKWVFVELADIPAG</sequence>
<dbReference type="EMBL" id="CP035493">
    <property type="protein sequence ID" value="QAY70685.1"/>
    <property type="molecule type" value="Genomic_DNA"/>
</dbReference>
<feature type="signal peptide" evidence="2">
    <location>
        <begin position="1"/>
        <end position="28"/>
    </location>
</feature>
<dbReference type="InterPro" id="IPR046281">
    <property type="entry name" value="DUF6318"/>
</dbReference>
<feature type="region of interest" description="Disordered" evidence="1">
    <location>
        <begin position="28"/>
        <end position="66"/>
    </location>
</feature>
<dbReference type="Pfam" id="PF19843">
    <property type="entry name" value="DUF6318"/>
    <property type="match status" value="1"/>
</dbReference>
<gene>
    <name evidence="4" type="ORF">ET471_12205</name>
</gene>
<feature type="compositionally biased region" description="Low complexity" evidence="1">
    <location>
        <begin position="34"/>
        <end position="56"/>
    </location>
</feature>
<keyword evidence="5" id="KW-1185">Reference proteome</keyword>
<dbReference type="OrthoDB" id="5148029at2"/>
<evidence type="ECO:0000256" key="1">
    <source>
        <dbReference type="SAM" id="MobiDB-lite"/>
    </source>
</evidence>
<keyword evidence="2" id="KW-0732">Signal</keyword>
<name>A0A4P6F5N6_9MICO</name>
<feature type="domain" description="DUF6318" evidence="3">
    <location>
        <begin position="56"/>
        <end position="190"/>
    </location>
</feature>
<dbReference type="RefSeq" id="WP_129188683.1">
    <property type="nucleotide sequence ID" value="NZ_CP035493.1"/>
</dbReference>
<feature type="chain" id="PRO_5020412695" description="DUF6318 domain-containing protein" evidence="2">
    <location>
        <begin position="29"/>
        <end position="197"/>
    </location>
</feature>
<proteinExistence type="predicted"/>
<dbReference type="KEGG" id="xya:ET471_12205"/>
<dbReference type="Proteomes" id="UP000292118">
    <property type="component" value="Chromosome"/>
</dbReference>
<evidence type="ECO:0000259" key="3">
    <source>
        <dbReference type="Pfam" id="PF19843"/>
    </source>
</evidence>
<protein>
    <recommendedName>
        <fullName evidence="3">DUF6318 domain-containing protein</fullName>
    </recommendedName>
</protein>
<evidence type="ECO:0000313" key="4">
    <source>
        <dbReference type="EMBL" id="QAY70685.1"/>
    </source>
</evidence>
<dbReference type="AlphaFoldDB" id="A0A4P6F5N6"/>
<evidence type="ECO:0000256" key="2">
    <source>
        <dbReference type="SAM" id="SignalP"/>
    </source>
</evidence>
<organism evidence="4 5">
    <name type="scientific">Xylanimonas protaetiae</name>
    <dbReference type="NCBI Taxonomy" id="2509457"/>
    <lineage>
        <taxon>Bacteria</taxon>
        <taxon>Bacillati</taxon>
        <taxon>Actinomycetota</taxon>
        <taxon>Actinomycetes</taxon>
        <taxon>Micrococcales</taxon>
        <taxon>Promicromonosporaceae</taxon>
        <taxon>Xylanimonas</taxon>
    </lineage>
</organism>